<dbReference type="Pfam" id="PF12345">
    <property type="entry name" value="DUF3641"/>
    <property type="match status" value="1"/>
</dbReference>
<dbReference type="SFLD" id="SFLDS00029">
    <property type="entry name" value="Radical_SAM"/>
    <property type="match status" value="1"/>
</dbReference>
<proteinExistence type="predicted"/>
<keyword evidence="1" id="KW-0949">S-adenosyl-L-methionine</keyword>
<evidence type="ECO:0000256" key="3">
    <source>
        <dbReference type="ARBA" id="ARBA00023004"/>
    </source>
</evidence>
<keyword evidence="8" id="KW-1185">Reference proteome</keyword>
<dbReference type="InterPro" id="IPR026351">
    <property type="entry name" value="rSAM_ArsS-like"/>
</dbReference>
<dbReference type="CDD" id="cd01335">
    <property type="entry name" value="Radical_SAM"/>
    <property type="match status" value="1"/>
</dbReference>
<dbReference type="SUPFAM" id="SSF102114">
    <property type="entry name" value="Radical SAM enzymes"/>
    <property type="match status" value="1"/>
</dbReference>
<evidence type="ECO:0000256" key="1">
    <source>
        <dbReference type="ARBA" id="ARBA00022691"/>
    </source>
</evidence>
<evidence type="ECO:0000259" key="5">
    <source>
        <dbReference type="Pfam" id="PF04055"/>
    </source>
</evidence>
<dbReference type="PANTHER" id="PTHR43728:SF1">
    <property type="entry name" value="FE-S OXIDOREDUCTASE"/>
    <property type="match status" value="1"/>
</dbReference>
<dbReference type="EMBL" id="CAXHTA020000021">
    <property type="protein sequence ID" value="CAL5229731.1"/>
    <property type="molecule type" value="Genomic_DNA"/>
</dbReference>
<feature type="domain" description="Arsenosugar biosynthesis radical SAM protein ArsS-like C-terminal" evidence="6">
    <location>
        <begin position="246"/>
        <end position="386"/>
    </location>
</feature>
<evidence type="ECO:0000313" key="7">
    <source>
        <dbReference type="EMBL" id="CAL5229731.1"/>
    </source>
</evidence>
<comment type="caution">
    <text evidence="7">The sequence shown here is derived from an EMBL/GenBank/DDBJ whole genome shotgun (WGS) entry which is preliminary data.</text>
</comment>
<evidence type="ECO:0000256" key="2">
    <source>
        <dbReference type="ARBA" id="ARBA00022723"/>
    </source>
</evidence>
<keyword evidence="4" id="KW-0411">Iron-sulfur</keyword>
<organism evidence="7 8">
    <name type="scientific">Coccomyxa viridis</name>
    <dbReference type="NCBI Taxonomy" id="1274662"/>
    <lineage>
        <taxon>Eukaryota</taxon>
        <taxon>Viridiplantae</taxon>
        <taxon>Chlorophyta</taxon>
        <taxon>core chlorophytes</taxon>
        <taxon>Trebouxiophyceae</taxon>
        <taxon>Trebouxiophyceae incertae sedis</taxon>
        <taxon>Coccomyxaceae</taxon>
        <taxon>Coccomyxa</taxon>
    </lineage>
</organism>
<dbReference type="Gene3D" id="3.20.20.70">
    <property type="entry name" value="Aldolase class I"/>
    <property type="match status" value="1"/>
</dbReference>
<feature type="domain" description="Radical SAM core" evidence="5">
    <location>
        <begin position="89"/>
        <end position="228"/>
    </location>
</feature>
<protein>
    <submittedName>
        <fullName evidence="7">G13110 protein</fullName>
    </submittedName>
</protein>
<evidence type="ECO:0000256" key="4">
    <source>
        <dbReference type="ARBA" id="ARBA00023014"/>
    </source>
</evidence>
<evidence type="ECO:0000313" key="8">
    <source>
        <dbReference type="Proteomes" id="UP001497392"/>
    </source>
</evidence>
<gene>
    <name evidence="7" type="primary">g13110</name>
    <name evidence="7" type="ORF">VP750_LOCUS11637</name>
</gene>
<evidence type="ECO:0000259" key="6">
    <source>
        <dbReference type="Pfam" id="PF12345"/>
    </source>
</evidence>
<keyword evidence="3" id="KW-0408">Iron</keyword>
<dbReference type="Pfam" id="PF04055">
    <property type="entry name" value="Radical_SAM"/>
    <property type="match status" value="1"/>
</dbReference>
<dbReference type="InterPro" id="IPR024521">
    <property type="entry name" value="ArsS-like_C"/>
</dbReference>
<sequence length="388" mass="43018">MRALSIKSTAAEERTSLIPETLHELLQDREQQALNERLQVEGQAALSREERRKRQRSLESIGAPSFQHILKEHKVRPLRREPATTLQLNIGLYCNQACSHCHVESSPLRKEMMDRPTAERCIALLKASQGSFRTLDLTGGAPELNSQFRYLVREAHAMGVEVIDRCNLTVLQEPGQEDLVEFLAEHQVRIVASMPCYSESNVNEQRGRGVFHRSIEGLQALNQAGYGQPGTGLLLDLVYNPNGAFLAPPTSALQGAYKQELRESHGITFNNLLCLNNMPIKRYVDYLQRRGQLEEYMQLLVNSFNAAAAEGVMCRGTVSVGWDGRIYDCDFNQQLEMGMRVPGYSGKQGVSVFDIDSLDVLTGIPIACDNHCFGCTAGSGSSCQGATA</sequence>
<dbReference type="NCBIfam" id="TIGR04167">
    <property type="entry name" value="rSAM_SeCys"/>
    <property type="match status" value="1"/>
</dbReference>
<reference evidence="7 8" key="1">
    <citation type="submission" date="2024-06" db="EMBL/GenBank/DDBJ databases">
        <authorList>
            <person name="Kraege A."/>
            <person name="Thomma B."/>
        </authorList>
    </citation>
    <scope>NUCLEOTIDE SEQUENCE [LARGE SCALE GENOMIC DNA]</scope>
</reference>
<dbReference type="PANTHER" id="PTHR43728">
    <property type="entry name" value="SLR0304 PROTEIN"/>
    <property type="match status" value="1"/>
</dbReference>
<dbReference type="InterPro" id="IPR007197">
    <property type="entry name" value="rSAM"/>
</dbReference>
<accession>A0ABP1GC04</accession>
<dbReference type="Proteomes" id="UP001497392">
    <property type="component" value="Unassembled WGS sequence"/>
</dbReference>
<name>A0ABP1GC04_9CHLO</name>
<dbReference type="InterPro" id="IPR058240">
    <property type="entry name" value="rSAM_sf"/>
</dbReference>
<keyword evidence="2" id="KW-0479">Metal-binding</keyword>
<dbReference type="InterPro" id="IPR013785">
    <property type="entry name" value="Aldolase_TIM"/>
</dbReference>